<dbReference type="Proteomes" id="UP000682713">
    <property type="component" value="Unassembled WGS sequence"/>
</dbReference>
<dbReference type="InterPro" id="IPR024787">
    <property type="entry name" value="EcsC"/>
</dbReference>
<gene>
    <name evidence="1" type="ORF">KHA93_09945</name>
</gene>
<dbReference type="PANTHER" id="PTHR41260:SF1">
    <property type="entry name" value="PROTEIN ECSC"/>
    <property type="match status" value="1"/>
</dbReference>
<evidence type="ECO:0000313" key="2">
    <source>
        <dbReference type="Proteomes" id="UP000682713"/>
    </source>
</evidence>
<sequence>MTLTQREEVLLEELHKWRQSFFEYEATDLENSYDKWVDQAFSLLPHSLQIQFFEKLDDWLFQLNSLLRGTKLQKEASERILNAAKSLNEEVESFSDMRKKMPVAQLTFLAEQQASRHRIYSLVQGSMAGSAQPLFITSDFIAMLVINLRAVQLTAMSFGYDVQSPAGLLETLKVFNVATMPERMKMFGWEDLMEDLQKEDEQFYFDIHERITDHTWVDEPLKELLKISLIILFSRKSISGIPLISVAIGAGMNYRSTRKVTHFAIKYYQYKYLLEKNGELK</sequence>
<reference evidence="1 2" key="1">
    <citation type="submission" date="2021-05" db="EMBL/GenBank/DDBJ databases">
        <title>Novel Bacillus species.</title>
        <authorList>
            <person name="Liu G."/>
        </authorList>
    </citation>
    <scope>NUCLEOTIDE SEQUENCE [LARGE SCALE GENOMIC DNA]</scope>
    <source>
        <strain evidence="1 2">FJAT-49732</strain>
    </source>
</reference>
<name>A0A942TMG0_9BACI</name>
<organism evidence="1 2">
    <name type="scientific">Lederbergia citrisecunda</name>
    <dbReference type="NCBI Taxonomy" id="2833583"/>
    <lineage>
        <taxon>Bacteria</taxon>
        <taxon>Bacillati</taxon>
        <taxon>Bacillota</taxon>
        <taxon>Bacilli</taxon>
        <taxon>Bacillales</taxon>
        <taxon>Bacillaceae</taxon>
        <taxon>Lederbergia</taxon>
    </lineage>
</organism>
<evidence type="ECO:0000313" key="1">
    <source>
        <dbReference type="EMBL" id="MBS4199978.1"/>
    </source>
</evidence>
<dbReference type="AlphaFoldDB" id="A0A942TMG0"/>
<dbReference type="EMBL" id="JAGYPJ010000001">
    <property type="protein sequence ID" value="MBS4199978.1"/>
    <property type="molecule type" value="Genomic_DNA"/>
</dbReference>
<proteinExistence type="predicted"/>
<protein>
    <submittedName>
        <fullName evidence="1">EcsC family protein</fullName>
    </submittedName>
</protein>
<keyword evidence="2" id="KW-1185">Reference proteome</keyword>
<accession>A0A942TMG0</accession>
<dbReference type="PANTHER" id="PTHR41260">
    <property type="entry name" value="PROTEIN ECSC"/>
    <property type="match status" value="1"/>
</dbReference>
<dbReference type="Pfam" id="PF12787">
    <property type="entry name" value="EcsC"/>
    <property type="match status" value="1"/>
</dbReference>
<comment type="caution">
    <text evidence="1">The sequence shown here is derived from an EMBL/GenBank/DDBJ whole genome shotgun (WGS) entry which is preliminary data.</text>
</comment>
<dbReference type="RefSeq" id="WP_213110603.1">
    <property type="nucleotide sequence ID" value="NZ_JAGYPJ010000001.1"/>
</dbReference>